<sequence length="624" mass="65978">MTELSGYTGRLLRVDLARGEAWAEQIEPEALRLTLGGVGLGTYLLLRYCPPGVDPLAAEAPLLFVTSPLVGTAVTTTAKYAVLAKSPLTGFIGDSLSSSHLALELKRTGYDALVISGACAGWQYLVVTDDLSQPVALRDASHLLGLGTWPTERAVRGELAGRGLAGARTAVIGPAGEHGVLYATISNDGRHAGRCGTGAVMGSKRLKAIAVRGRQPVRVAQPERLRAANGRLIERSQGPATAKYRQIGTPANLLVFDRLGVLPARNFSASTFEGSDALSGEELLRTHHAQRVGCASCTIGCEHLYKTMDAGPEVQTRLEYESLFALGPLIGVGDPNVVLRLARQCDELGLDTISAGGTIAWAMESAERGLLGGPEGADALRFGGAEALPGLLDAIAHRRGALGDLLADGSRRAAARLGGGSEAWAMHVKGLELPGYEPRGLKTLALGLAVTPRGACHNRISSYEVDFSGEVDRFTAALDRGQMAADSEDRAAVLDSLIVCKFIRKCFEDFYAEAAELYEHVTGWATSGEDLREAGKRINLLKKLFNVREGWTRADDTLPPRVLDEPLADGAGAGERLTRAQLDLMIGGYYDARGWTVDGKVPDEALRELAGLDVAVAGLPAASG</sequence>
<dbReference type="GO" id="GO:0046872">
    <property type="term" value="F:metal ion binding"/>
    <property type="evidence" value="ECO:0007669"/>
    <property type="project" value="UniProtKB-KW"/>
</dbReference>
<organism evidence="10">
    <name type="scientific">uncultured Chloroflexota bacterium</name>
    <dbReference type="NCBI Taxonomy" id="166587"/>
    <lineage>
        <taxon>Bacteria</taxon>
        <taxon>Bacillati</taxon>
        <taxon>Chloroflexota</taxon>
        <taxon>environmental samples</taxon>
    </lineage>
</organism>
<dbReference type="InterPro" id="IPR013983">
    <property type="entry name" value="Ald_Fedxn_OxRdtase_N"/>
</dbReference>
<dbReference type="InterPro" id="IPR001203">
    <property type="entry name" value="OxRdtase_Ald_Fedxn_C"/>
</dbReference>
<evidence type="ECO:0000256" key="7">
    <source>
        <dbReference type="ARBA" id="ARBA00023014"/>
    </source>
</evidence>
<gene>
    <name evidence="10" type="ORF">AVDCRST_MAG77-4068</name>
</gene>
<dbReference type="PANTHER" id="PTHR30038">
    <property type="entry name" value="ALDEHYDE FERREDOXIN OXIDOREDUCTASE"/>
    <property type="match status" value="1"/>
</dbReference>
<dbReference type="SUPFAM" id="SSF56228">
    <property type="entry name" value="Aldehyde ferredoxin oxidoreductase, N-terminal domain"/>
    <property type="match status" value="1"/>
</dbReference>
<dbReference type="GO" id="GO:0033726">
    <property type="term" value="F:aldehyde ferredoxin oxidoreductase activity"/>
    <property type="evidence" value="ECO:0007669"/>
    <property type="project" value="UniProtKB-EC"/>
</dbReference>
<comment type="cofactor">
    <cofactor evidence="8">
        <name>tungstopterin</name>
        <dbReference type="ChEBI" id="CHEBI:30402"/>
    </cofactor>
</comment>
<keyword evidence="3" id="KW-0004">4Fe-4S</keyword>
<dbReference type="GO" id="GO:0009055">
    <property type="term" value="F:electron transfer activity"/>
    <property type="evidence" value="ECO:0007669"/>
    <property type="project" value="InterPro"/>
</dbReference>
<evidence type="ECO:0000256" key="6">
    <source>
        <dbReference type="ARBA" id="ARBA00023004"/>
    </source>
</evidence>
<dbReference type="Pfam" id="PF02730">
    <property type="entry name" value="AFOR_N"/>
    <property type="match status" value="1"/>
</dbReference>
<comment type="cofactor">
    <cofactor evidence="1">
        <name>[4Fe-4S] cluster</name>
        <dbReference type="ChEBI" id="CHEBI:49883"/>
    </cofactor>
</comment>
<evidence type="ECO:0000259" key="9">
    <source>
        <dbReference type="SMART" id="SM00790"/>
    </source>
</evidence>
<proteinExistence type="inferred from homology"/>
<dbReference type="InterPro" id="IPR013984">
    <property type="entry name" value="Ald_Fedxn_OxRdtase_dom2"/>
</dbReference>
<dbReference type="InterPro" id="IPR051919">
    <property type="entry name" value="W-dependent_AOR"/>
</dbReference>
<dbReference type="SMART" id="SM00790">
    <property type="entry name" value="AFOR_N"/>
    <property type="match status" value="1"/>
</dbReference>
<keyword evidence="7" id="KW-0411">Iron-sulfur</keyword>
<dbReference type="Pfam" id="PF01314">
    <property type="entry name" value="AFOR_C"/>
    <property type="match status" value="1"/>
</dbReference>
<feature type="domain" description="Aldehyde ferredoxin oxidoreductase N-terminal" evidence="9">
    <location>
        <begin position="7"/>
        <end position="215"/>
    </location>
</feature>
<dbReference type="Gene3D" id="1.10.569.10">
    <property type="entry name" value="Aldehyde Ferredoxin Oxidoreductase Protein, subunit A, domain 2"/>
    <property type="match status" value="1"/>
</dbReference>
<evidence type="ECO:0000256" key="4">
    <source>
        <dbReference type="ARBA" id="ARBA00022723"/>
    </source>
</evidence>
<dbReference type="InterPro" id="IPR013985">
    <property type="entry name" value="Ald_Fedxn_OxRdtase_dom3"/>
</dbReference>
<dbReference type="EC" id="1.2.7.5" evidence="10"/>
<evidence type="ECO:0000256" key="1">
    <source>
        <dbReference type="ARBA" id="ARBA00001966"/>
    </source>
</evidence>
<keyword evidence="6" id="KW-0408">Iron</keyword>
<name>A0A6J4JP51_9CHLR</name>
<comment type="similarity">
    <text evidence="2">Belongs to the AOR/FOR family.</text>
</comment>
<dbReference type="GO" id="GO:0051539">
    <property type="term" value="F:4 iron, 4 sulfur cluster binding"/>
    <property type="evidence" value="ECO:0007669"/>
    <property type="project" value="UniProtKB-KW"/>
</dbReference>
<accession>A0A6J4JP51</accession>
<protein>
    <submittedName>
        <fullName evidence="10">Tungsten-containing aldehyde:ferredoxin oxidoreductase</fullName>
        <ecNumber evidence="10">1.2.7.5</ecNumber>
    </submittedName>
</protein>
<evidence type="ECO:0000256" key="5">
    <source>
        <dbReference type="ARBA" id="ARBA00023002"/>
    </source>
</evidence>
<dbReference type="SUPFAM" id="SSF48310">
    <property type="entry name" value="Aldehyde ferredoxin oxidoreductase, C-terminal domains"/>
    <property type="match status" value="1"/>
</dbReference>
<evidence type="ECO:0000313" key="10">
    <source>
        <dbReference type="EMBL" id="CAA9283684.1"/>
    </source>
</evidence>
<keyword evidence="5 10" id="KW-0560">Oxidoreductase</keyword>
<evidence type="ECO:0000256" key="2">
    <source>
        <dbReference type="ARBA" id="ARBA00011032"/>
    </source>
</evidence>
<keyword evidence="4" id="KW-0479">Metal-binding</keyword>
<dbReference type="PANTHER" id="PTHR30038:SF7">
    <property type="entry name" value="TUNGSTEN-CONTAINING GLYCERALDEHYDE-3-PHOSPHATE:FERREDOXIN OXIDOREDUCTASE"/>
    <property type="match status" value="1"/>
</dbReference>
<dbReference type="EMBL" id="CADCTC010000216">
    <property type="protein sequence ID" value="CAA9283684.1"/>
    <property type="molecule type" value="Genomic_DNA"/>
</dbReference>
<evidence type="ECO:0000256" key="3">
    <source>
        <dbReference type="ARBA" id="ARBA00022485"/>
    </source>
</evidence>
<dbReference type="AlphaFoldDB" id="A0A6J4JP51"/>
<reference evidence="10" key="1">
    <citation type="submission" date="2020-02" db="EMBL/GenBank/DDBJ databases">
        <authorList>
            <person name="Meier V. D."/>
        </authorList>
    </citation>
    <scope>NUCLEOTIDE SEQUENCE</scope>
    <source>
        <strain evidence="10">AVDCRST_MAG77</strain>
    </source>
</reference>
<dbReference type="Gene3D" id="3.60.9.10">
    <property type="entry name" value="Aldehyde ferredoxin oxidoreductase, N-terminal domain"/>
    <property type="match status" value="1"/>
</dbReference>
<evidence type="ECO:0000256" key="8">
    <source>
        <dbReference type="ARBA" id="ARBA00049934"/>
    </source>
</evidence>
<dbReference type="InterPro" id="IPR036503">
    <property type="entry name" value="Ald_Fedxn_OxRdtase_N_sf"/>
</dbReference>
<dbReference type="InterPro" id="IPR036021">
    <property type="entry name" value="Tungsten_al_ferr_oxy-like_C"/>
</dbReference>
<dbReference type="Gene3D" id="1.10.599.10">
    <property type="entry name" value="Aldehyde Ferredoxin Oxidoreductase Protein, subunit A, domain 3"/>
    <property type="match status" value="1"/>
</dbReference>